<name>A0A0G2HLG0_9SYNE</name>
<dbReference type="Proteomes" id="UP000035067">
    <property type="component" value="Unassembled WGS sequence"/>
</dbReference>
<evidence type="ECO:0000256" key="1">
    <source>
        <dbReference type="ARBA" id="ARBA00010692"/>
    </source>
</evidence>
<keyword evidence="2 3" id="KW-0472">Membrane</keyword>
<comment type="subcellular location">
    <subcellularLocation>
        <location evidence="2">Cell membrane</location>
        <topology evidence="2">Multi-pass membrane protein</topology>
    </subcellularLocation>
</comment>
<proteinExistence type="inferred from homology"/>
<keyword evidence="3" id="KW-1133">Transmembrane helix</keyword>
<dbReference type="InterPro" id="IPR003784">
    <property type="entry name" value="BioY"/>
</dbReference>
<feature type="transmembrane region" description="Helical" evidence="3">
    <location>
        <begin position="119"/>
        <end position="141"/>
    </location>
</feature>
<evidence type="ECO:0000256" key="3">
    <source>
        <dbReference type="SAM" id="Phobius"/>
    </source>
</evidence>
<dbReference type="Pfam" id="PF02632">
    <property type="entry name" value="BioY"/>
    <property type="match status" value="1"/>
</dbReference>
<feature type="transmembrane region" description="Helical" evidence="3">
    <location>
        <begin position="6"/>
        <end position="25"/>
    </location>
</feature>
<dbReference type="GO" id="GO:0015225">
    <property type="term" value="F:biotin transmembrane transporter activity"/>
    <property type="evidence" value="ECO:0007669"/>
    <property type="project" value="UniProtKB-UniRule"/>
</dbReference>
<evidence type="ECO:0000313" key="4">
    <source>
        <dbReference type="EMBL" id="KKZ12514.1"/>
    </source>
</evidence>
<dbReference type="PANTHER" id="PTHR34295:SF1">
    <property type="entry name" value="BIOTIN TRANSPORTER BIOY"/>
    <property type="match status" value="1"/>
</dbReference>
<organism evidence="4 5">
    <name type="scientific">Candidatus Synechococcus spongiarum SP3</name>
    <dbReference type="NCBI Taxonomy" id="1604020"/>
    <lineage>
        <taxon>Bacteria</taxon>
        <taxon>Bacillati</taxon>
        <taxon>Cyanobacteriota</taxon>
        <taxon>Cyanophyceae</taxon>
        <taxon>Synechococcales</taxon>
        <taxon>Synechococcaceae</taxon>
        <taxon>Synechococcus</taxon>
    </lineage>
</organism>
<keyword evidence="3" id="KW-0812">Transmembrane</keyword>
<dbReference type="EMBL" id="JXQG01000019">
    <property type="protein sequence ID" value="KKZ12514.1"/>
    <property type="molecule type" value="Genomic_DNA"/>
</dbReference>
<evidence type="ECO:0000256" key="2">
    <source>
        <dbReference type="PIRNR" id="PIRNR016661"/>
    </source>
</evidence>
<sequence length="188" mass="19744">MTALTNLVGVVMGLLLTIVAGLLQPAMAVPTWGGFSLVELPTSGQLAAVLLTALLGGARVGLMTAVAYLAFGLTQFPVFHAGGGLDYVLEPGFGYLLGLIPGAWLVGRIGQQVPLRDPFSLWFVAMTGVVVVSLFGGLHLLLGAVVGHWSMSWLELTISHWLLPLLLQAVMACPVAVVAAVLRRFLLC</sequence>
<dbReference type="PATRIC" id="fig|1604020.3.peg.146"/>
<feature type="transmembrane region" description="Helical" evidence="3">
    <location>
        <begin position="46"/>
        <end position="71"/>
    </location>
</feature>
<protein>
    <recommendedName>
        <fullName evidence="2">Biotin transporter</fullName>
    </recommendedName>
</protein>
<keyword evidence="2" id="KW-0813">Transport</keyword>
<dbReference type="Gene3D" id="1.10.1760.20">
    <property type="match status" value="1"/>
</dbReference>
<dbReference type="GO" id="GO:0005886">
    <property type="term" value="C:plasma membrane"/>
    <property type="evidence" value="ECO:0007669"/>
    <property type="project" value="UniProtKB-SubCell"/>
</dbReference>
<reference evidence="4 5" key="1">
    <citation type="submission" date="2015-01" db="EMBL/GenBank/DDBJ databases">
        <title>Lifestyle Evolution in Cyanobacterial Symbionts of Sponges.</title>
        <authorList>
            <person name="Burgsdorf I."/>
            <person name="Slaby B.M."/>
            <person name="Handley K.M."/>
            <person name="Haber M."/>
            <person name="Blom J."/>
            <person name="Marshall C.W."/>
            <person name="Gilbert J.A."/>
            <person name="Hentschel U."/>
            <person name="Steindler L."/>
        </authorList>
    </citation>
    <scope>NUCLEOTIDE SEQUENCE [LARGE SCALE GENOMIC DNA]</scope>
    <source>
        <strain evidence="4">SP3</strain>
    </source>
</reference>
<evidence type="ECO:0000313" key="5">
    <source>
        <dbReference type="Proteomes" id="UP000035067"/>
    </source>
</evidence>
<dbReference type="PIRSF" id="PIRSF016661">
    <property type="entry name" value="BioY"/>
    <property type="match status" value="1"/>
</dbReference>
<gene>
    <name evidence="4" type="ORF">TE42_04430</name>
</gene>
<dbReference type="PANTHER" id="PTHR34295">
    <property type="entry name" value="BIOTIN TRANSPORTER BIOY"/>
    <property type="match status" value="1"/>
</dbReference>
<dbReference type="AlphaFoldDB" id="A0A0G2HLG0"/>
<accession>A0A0G2HLG0</accession>
<comment type="similarity">
    <text evidence="1 2">Belongs to the BioY family.</text>
</comment>
<comment type="caution">
    <text evidence="4">The sequence shown here is derived from an EMBL/GenBank/DDBJ whole genome shotgun (WGS) entry which is preliminary data.</text>
</comment>
<feature type="transmembrane region" description="Helical" evidence="3">
    <location>
        <begin position="161"/>
        <end position="182"/>
    </location>
</feature>
<keyword evidence="2" id="KW-1003">Cell membrane</keyword>